<dbReference type="EMBL" id="JACHMH010000001">
    <property type="protein sequence ID" value="MBB4676228.1"/>
    <property type="molecule type" value="Genomic_DNA"/>
</dbReference>
<dbReference type="InterPro" id="IPR018681">
    <property type="entry name" value="DUF2165_transmembrane"/>
</dbReference>
<evidence type="ECO:0000313" key="2">
    <source>
        <dbReference type="EMBL" id="MBB4676228.1"/>
    </source>
</evidence>
<feature type="transmembrane region" description="Helical" evidence="1">
    <location>
        <begin position="71"/>
        <end position="95"/>
    </location>
</feature>
<organism evidence="2 3">
    <name type="scientific">Crossiella cryophila</name>
    <dbReference type="NCBI Taxonomy" id="43355"/>
    <lineage>
        <taxon>Bacteria</taxon>
        <taxon>Bacillati</taxon>
        <taxon>Actinomycetota</taxon>
        <taxon>Actinomycetes</taxon>
        <taxon>Pseudonocardiales</taxon>
        <taxon>Pseudonocardiaceae</taxon>
        <taxon>Crossiella</taxon>
    </lineage>
</organism>
<evidence type="ECO:0000313" key="3">
    <source>
        <dbReference type="Proteomes" id="UP000533598"/>
    </source>
</evidence>
<dbReference type="AlphaFoldDB" id="A0A7W7C816"/>
<keyword evidence="1" id="KW-0472">Membrane</keyword>
<keyword evidence="1" id="KW-0812">Transmembrane</keyword>
<name>A0A7W7C816_9PSEU</name>
<dbReference type="Proteomes" id="UP000533598">
    <property type="component" value="Unassembled WGS sequence"/>
</dbReference>
<reference evidence="2 3" key="1">
    <citation type="submission" date="2020-08" db="EMBL/GenBank/DDBJ databases">
        <title>Sequencing the genomes of 1000 actinobacteria strains.</title>
        <authorList>
            <person name="Klenk H.-P."/>
        </authorList>
    </citation>
    <scope>NUCLEOTIDE SEQUENCE [LARGE SCALE GENOMIC DNA]</scope>
    <source>
        <strain evidence="2 3">DSM 44230</strain>
    </source>
</reference>
<dbReference type="Pfam" id="PF09933">
    <property type="entry name" value="DUF2165"/>
    <property type="match status" value="1"/>
</dbReference>
<comment type="caution">
    <text evidence="2">The sequence shown here is derived from an EMBL/GenBank/DDBJ whole genome shotgun (WGS) entry which is preliminary data.</text>
</comment>
<accession>A0A7W7C816</accession>
<dbReference type="RefSeq" id="WP_185002081.1">
    <property type="nucleotide sequence ID" value="NZ_BAAAUI010000016.1"/>
</dbReference>
<sequence length="171" mass="18388">MRLLIGLGGPRTVGAVLTGVTALYLTLVVFNNLTDFGTNHAFVQHVFAMDTTFKSPNTMWRAITSPALVNIAYVLIIAWEAATAVVLIIATVSWLRSSTEVARRIGSLGLAMMLLLFGGGFIAVGGEWFCMWQSKQWNGLQAALQNVIIAGVVLIVTQVLDRVRTTAPPAA</sequence>
<evidence type="ECO:0000256" key="1">
    <source>
        <dbReference type="SAM" id="Phobius"/>
    </source>
</evidence>
<keyword evidence="1" id="KW-1133">Transmembrane helix</keyword>
<feature type="transmembrane region" description="Helical" evidence="1">
    <location>
        <begin position="141"/>
        <end position="160"/>
    </location>
</feature>
<feature type="transmembrane region" description="Helical" evidence="1">
    <location>
        <begin position="107"/>
        <end position="129"/>
    </location>
</feature>
<gene>
    <name evidence="2" type="ORF">HNR67_002346</name>
</gene>
<feature type="transmembrane region" description="Helical" evidence="1">
    <location>
        <begin position="12"/>
        <end position="30"/>
    </location>
</feature>
<protein>
    <submittedName>
        <fullName evidence="2">Putative small integral membrane protein</fullName>
    </submittedName>
</protein>
<keyword evidence="3" id="KW-1185">Reference proteome</keyword>
<proteinExistence type="predicted"/>